<dbReference type="Gene3D" id="3.40.50.2300">
    <property type="match status" value="1"/>
</dbReference>
<evidence type="ECO:0000313" key="2">
    <source>
        <dbReference type="EMBL" id="EFN85707.1"/>
    </source>
</evidence>
<feature type="region of interest" description="Disordered" evidence="1">
    <location>
        <begin position="175"/>
        <end position="218"/>
    </location>
</feature>
<accession>E2BF29</accession>
<keyword evidence="2" id="KW-0675">Receptor</keyword>
<protein>
    <submittedName>
        <fullName evidence="2">Glutamate receptor 1</fullName>
    </submittedName>
</protein>
<reference evidence="2 3" key="1">
    <citation type="journal article" date="2010" name="Science">
        <title>Genomic comparison of the ants Camponotus floridanus and Harpegnathos saltator.</title>
        <authorList>
            <person name="Bonasio R."/>
            <person name="Zhang G."/>
            <person name="Ye C."/>
            <person name="Mutti N.S."/>
            <person name="Fang X."/>
            <person name="Qin N."/>
            <person name="Donahue G."/>
            <person name="Yang P."/>
            <person name="Li Q."/>
            <person name="Li C."/>
            <person name="Zhang P."/>
            <person name="Huang Z."/>
            <person name="Berger S.L."/>
            <person name="Reinberg D."/>
            <person name="Wang J."/>
            <person name="Liebig J."/>
        </authorList>
    </citation>
    <scope>NUCLEOTIDE SEQUENCE [LARGE SCALE GENOMIC DNA]</scope>
    <source>
        <strain evidence="2 3">R22 G/1</strain>
    </source>
</reference>
<dbReference type="OrthoDB" id="5984008at2759"/>
<dbReference type="EMBL" id="GL447910">
    <property type="protein sequence ID" value="EFN85707.1"/>
    <property type="molecule type" value="Genomic_DNA"/>
</dbReference>
<gene>
    <name evidence="2" type="ORF">EAI_10520</name>
</gene>
<sequence length="286" mass="32626">MAQPVMAATRPRASSAALEAQSAEQPHANWFRGTTDRHTLRVLKYYIKDTLPIYQPANQPSYTSLPCPSLPAVADVLMLHLCNQQLYARENRIPGPSPIEMYRCPISREKTPAYLPKAGQLRLSAAAVHWSIKLARICYTLVWSDLYLRNSLLIEQEQGISAEVSFEGLPRRPSHREKRCIERQNKVHSEEEGEEDEEKQDKDEEQKEEEDASGRGAIFEQGTDEVQSAFKFAMLNHNQNTTTRKFELQAFVDVINTADAYKLSRLRHLGVNHIFVVRGNLHDIVE</sequence>
<proteinExistence type="predicted"/>
<organism evidence="3">
    <name type="scientific">Harpegnathos saltator</name>
    <name type="common">Jerdon's jumping ant</name>
    <dbReference type="NCBI Taxonomy" id="610380"/>
    <lineage>
        <taxon>Eukaryota</taxon>
        <taxon>Metazoa</taxon>
        <taxon>Ecdysozoa</taxon>
        <taxon>Arthropoda</taxon>
        <taxon>Hexapoda</taxon>
        <taxon>Insecta</taxon>
        <taxon>Pterygota</taxon>
        <taxon>Neoptera</taxon>
        <taxon>Endopterygota</taxon>
        <taxon>Hymenoptera</taxon>
        <taxon>Apocrita</taxon>
        <taxon>Aculeata</taxon>
        <taxon>Formicoidea</taxon>
        <taxon>Formicidae</taxon>
        <taxon>Ponerinae</taxon>
        <taxon>Ponerini</taxon>
        <taxon>Harpegnathos</taxon>
    </lineage>
</organism>
<evidence type="ECO:0000256" key="1">
    <source>
        <dbReference type="SAM" id="MobiDB-lite"/>
    </source>
</evidence>
<dbReference type="InParanoid" id="E2BF29"/>
<evidence type="ECO:0000313" key="3">
    <source>
        <dbReference type="Proteomes" id="UP000008237"/>
    </source>
</evidence>
<dbReference type="STRING" id="610380.E2BF29"/>
<keyword evidence="3" id="KW-1185">Reference proteome</keyword>
<feature type="compositionally biased region" description="Basic and acidic residues" evidence="1">
    <location>
        <begin position="179"/>
        <end position="190"/>
    </location>
</feature>
<dbReference type="Proteomes" id="UP000008237">
    <property type="component" value="Unassembled WGS sequence"/>
</dbReference>
<name>E2BF29_HARSA</name>
<dbReference type="AlphaFoldDB" id="E2BF29"/>